<dbReference type="eggNOG" id="COG0483">
    <property type="taxonomic scope" value="Bacteria"/>
</dbReference>
<keyword evidence="3" id="KW-1185">Reference proteome</keyword>
<feature type="binding site" evidence="1">
    <location>
        <position position="65"/>
    </location>
    <ligand>
        <name>Mg(2+)</name>
        <dbReference type="ChEBI" id="CHEBI:18420"/>
        <label>1</label>
        <note>catalytic</note>
    </ligand>
</feature>
<protein>
    <submittedName>
        <fullName evidence="2">Inositol-phosphate phosphatase</fullName>
    </submittedName>
</protein>
<dbReference type="Gene3D" id="3.40.190.80">
    <property type="match status" value="1"/>
</dbReference>
<name>K0K332_SACES</name>
<evidence type="ECO:0000256" key="1">
    <source>
        <dbReference type="PIRSR" id="PIRSR600760-2"/>
    </source>
</evidence>
<dbReference type="PATRIC" id="fig|1179773.3.peg.3677"/>
<dbReference type="SUPFAM" id="SSF56655">
    <property type="entry name" value="Carbohydrate phosphatase"/>
    <property type="match status" value="1"/>
</dbReference>
<sequence length="254" mass="26049">MESDVEVAIRAAVAGASEVRSRFGGELERFAESGVDFATSADLAAERAITAVLADARPADAFVGEETGGTVPGSGRVWLVDPLCGTVNYAARTPLAAVNVALRVGPGVVAAAVADPFSGEVFWTDGEVARVRVAGDEPLRPDPSSRLVDVNLDVPDQAVLGMLADNAFTTAFQPRVFSTTLALAWVASGRRAAYVTAGDLRDSVHFTSAIALCEAAGCVVTGIAGGPLHTGPHGLVAAADPDTHTALVQTLTRL</sequence>
<dbReference type="Gene3D" id="3.30.540.10">
    <property type="entry name" value="Fructose-1,6-Bisphosphatase, subunit A, domain 1"/>
    <property type="match status" value="1"/>
</dbReference>
<dbReference type="BioCyc" id="SESP1179773:BN6_RS17820-MONOMER"/>
<dbReference type="EMBL" id="HE804045">
    <property type="protein sequence ID" value="CCH30973.1"/>
    <property type="molecule type" value="Genomic_DNA"/>
</dbReference>
<feature type="binding site" evidence="1">
    <location>
        <position position="81"/>
    </location>
    <ligand>
        <name>Mg(2+)</name>
        <dbReference type="ChEBI" id="CHEBI:18420"/>
        <label>1</label>
        <note>catalytic</note>
    </ligand>
</feature>
<dbReference type="GO" id="GO:0008934">
    <property type="term" value="F:inositol monophosphate 1-phosphatase activity"/>
    <property type="evidence" value="ECO:0007669"/>
    <property type="project" value="TreeGrafter"/>
</dbReference>
<dbReference type="OrthoDB" id="9772456at2"/>
<dbReference type="PANTHER" id="PTHR20854">
    <property type="entry name" value="INOSITOL MONOPHOSPHATASE"/>
    <property type="match status" value="1"/>
</dbReference>
<dbReference type="GO" id="GO:0007165">
    <property type="term" value="P:signal transduction"/>
    <property type="evidence" value="ECO:0007669"/>
    <property type="project" value="TreeGrafter"/>
</dbReference>
<keyword evidence="1" id="KW-0479">Metal-binding</keyword>
<reference evidence="2 3" key="1">
    <citation type="journal article" date="2012" name="BMC Genomics">
        <title>Complete genome sequence of Saccharothrix espanaensis DSM 44229T and comparison to the other completely sequenced Pseudonocardiaceae.</title>
        <authorList>
            <person name="Strobel T."/>
            <person name="Al-Dilaimi A."/>
            <person name="Blom J."/>
            <person name="Gessner A."/>
            <person name="Kalinowski J."/>
            <person name="Luzhetska M."/>
            <person name="Puhler A."/>
            <person name="Szczepanowski R."/>
            <person name="Bechthold A."/>
            <person name="Ruckert C."/>
        </authorList>
    </citation>
    <scope>NUCLEOTIDE SEQUENCE [LARGE SCALE GENOMIC DNA]</scope>
    <source>
        <strain evidence="3">ATCC 51144 / DSM 44229 / JCM 9112 / NBRC 15066 / NRRL 15764</strain>
    </source>
</reference>
<dbReference type="KEGG" id="sesp:BN6_36780"/>
<dbReference type="CDD" id="cd01637">
    <property type="entry name" value="IMPase_like"/>
    <property type="match status" value="1"/>
</dbReference>
<dbReference type="InterPro" id="IPR000760">
    <property type="entry name" value="Inositol_monophosphatase-like"/>
</dbReference>
<dbReference type="PRINTS" id="PR00377">
    <property type="entry name" value="IMPHPHTASES"/>
</dbReference>
<dbReference type="Proteomes" id="UP000006281">
    <property type="component" value="Chromosome"/>
</dbReference>
<evidence type="ECO:0000313" key="3">
    <source>
        <dbReference type="Proteomes" id="UP000006281"/>
    </source>
</evidence>
<dbReference type="GO" id="GO:0046872">
    <property type="term" value="F:metal ion binding"/>
    <property type="evidence" value="ECO:0007669"/>
    <property type="project" value="UniProtKB-KW"/>
</dbReference>
<keyword evidence="1" id="KW-0460">Magnesium</keyword>
<gene>
    <name evidence="2" type="ordered locus">BN6_36780</name>
</gene>
<dbReference type="RefSeq" id="WP_015101085.1">
    <property type="nucleotide sequence ID" value="NC_019673.1"/>
</dbReference>
<organism evidence="2 3">
    <name type="scientific">Saccharothrix espanaensis (strain ATCC 51144 / DSM 44229 / JCM 9112 / NBRC 15066 / NRRL 15764)</name>
    <dbReference type="NCBI Taxonomy" id="1179773"/>
    <lineage>
        <taxon>Bacteria</taxon>
        <taxon>Bacillati</taxon>
        <taxon>Actinomycetota</taxon>
        <taxon>Actinomycetes</taxon>
        <taxon>Pseudonocardiales</taxon>
        <taxon>Pseudonocardiaceae</taxon>
        <taxon>Saccharothrix</taxon>
    </lineage>
</organism>
<comment type="cofactor">
    <cofactor evidence="1">
        <name>Mg(2+)</name>
        <dbReference type="ChEBI" id="CHEBI:18420"/>
    </cofactor>
</comment>
<evidence type="ECO:0000313" key="2">
    <source>
        <dbReference type="EMBL" id="CCH30973.1"/>
    </source>
</evidence>
<dbReference type="Pfam" id="PF00459">
    <property type="entry name" value="Inositol_P"/>
    <property type="match status" value="1"/>
</dbReference>
<accession>K0K332</accession>
<dbReference type="STRING" id="1179773.BN6_36780"/>
<dbReference type="AlphaFoldDB" id="K0K332"/>
<dbReference type="PANTHER" id="PTHR20854:SF4">
    <property type="entry name" value="INOSITOL-1-MONOPHOSPHATASE-RELATED"/>
    <property type="match status" value="1"/>
</dbReference>
<proteinExistence type="predicted"/>
<feature type="binding site" evidence="1">
    <location>
        <position position="83"/>
    </location>
    <ligand>
        <name>Mg(2+)</name>
        <dbReference type="ChEBI" id="CHEBI:18420"/>
        <label>1</label>
        <note>catalytic</note>
    </ligand>
</feature>
<dbReference type="HOGENOM" id="CLU_044118_0_0_11"/>
<dbReference type="GO" id="GO:0006020">
    <property type="term" value="P:inositol metabolic process"/>
    <property type="evidence" value="ECO:0007669"/>
    <property type="project" value="TreeGrafter"/>
</dbReference>